<accession>A0A9W8I5K2</accession>
<name>A0A9W8I5K2_9FUNG</name>
<protein>
    <submittedName>
        <fullName evidence="1">Uncharacterized protein</fullName>
    </submittedName>
</protein>
<proteinExistence type="predicted"/>
<dbReference type="PANTHER" id="PTHR21054:SF2">
    <property type="entry name" value="MIP04191P"/>
    <property type="match status" value="1"/>
</dbReference>
<reference evidence="1" key="1">
    <citation type="submission" date="2022-07" db="EMBL/GenBank/DDBJ databases">
        <title>Phylogenomic reconstructions and comparative analyses of Kickxellomycotina fungi.</title>
        <authorList>
            <person name="Reynolds N.K."/>
            <person name="Stajich J.E."/>
            <person name="Barry K."/>
            <person name="Grigoriev I.V."/>
            <person name="Crous P."/>
            <person name="Smith M.E."/>
        </authorList>
    </citation>
    <scope>NUCLEOTIDE SEQUENCE</scope>
    <source>
        <strain evidence="1">NRRL 1566</strain>
    </source>
</reference>
<dbReference type="OrthoDB" id="74460at2759"/>
<evidence type="ECO:0000313" key="2">
    <source>
        <dbReference type="Proteomes" id="UP001139887"/>
    </source>
</evidence>
<comment type="caution">
    <text evidence="1">The sequence shown here is derived from an EMBL/GenBank/DDBJ whole genome shotgun (WGS) entry which is preliminary data.</text>
</comment>
<dbReference type="GO" id="GO:0005737">
    <property type="term" value="C:cytoplasm"/>
    <property type="evidence" value="ECO:0007669"/>
    <property type="project" value="TreeGrafter"/>
</dbReference>
<dbReference type="Pfam" id="PF12044">
    <property type="entry name" value="Metallopep"/>
    <property type="match status" value="1"/>
</dbReference>
<organism evidence="1 2">
    <name type="scientific">Coemansia brasiliensis</name>
    <dbReference type="NCBI Taxonomy" id="2650707"/>
    <lineage>
        <taxon>Eukaryota</taxon>
        <taxon>Fungi</taxon>
        <taxon>Fungi incertae sedis</taxon>
        <taxon>Zoopagomycota</taxon>
        <taxon>Kickxellomycotina</taxon>
        <taxon>Kickxellomycetes</taxon>
        <taxon>Kickxellales</taxon>
        <taxon>Kickxellaceae</taxon>
        <taxon>Coemansia</taxon>
    </lineage>
</organism>
<dbReference type="Proteomes" id="UP001139887">
    <property type="component" value="Unassembled WGS sequence"/>
</dbReference>
<evidence type="ECO:0000313" key="1">
    <source>
        <dbReference type="EMBL" id="KAJ2848333.1"/>
    </source>
</evidence>
<gene>
    <name evidence="1" type="ORF">IWW36_003359</name>
</gene>
<dbReference type="PANTHER" id="PTHR21054">
    <property type="entry name" value="ZINC METALLOPROTEINASE-RELATED"/>
    <property type="match status" value="1"/>
</dbReference>
<dbReference type="EMBL" id="JANBUW010000180">
    <property type="protein sequence ID" value="KAJ2848333.1"/>
    <property type="molecule type" value="Genomic_DNA"/>
</dbReference>
<sequence>MTNSTQVANFDSPMGKPLPAYEDTIKATSGNPNDMLFLNITQNEVVYQHYIIIHGQVLEAKGKDDKIVVHHPKLPSLEYPAIDGYFKAVVELASGINELTFEYKQGATVISQSMLTINRGTFTDKPPLKLAILLAKDSPETFDAPPEAQGPGLNDLEAAVNKMRCCAYLWQAYMAEMMYRNGLA</sequence>
<dbReference type="InterPro" id="IPR053002">
    <property type="entry name" value="Metalloproteinase_M10B"/>
</dbReference>
<dbReference type="InterPro" id="IPR021917">
    <property type="entry name" value="Unchr_Zn-peptidase-like"/>
</dbReference>
<dbReference type="AlphaFoldDB" id="A0A9W8I5K2"/>
<keyword evidence="2" id="KW-1185">Reference proteome</keyword>